<keyword evidence="2" id="KW-0489">Methyltransferase</keyword>
<feature type="region of interest" description="Disordered" evidence="1">
    <location>
        <begin position="1"/>
        <end position="25"/>
    </location>
</feature>
<evidence type="ECO:0000313" key="2">
    <source>
        <dbReference type="EMBL" id="TDD25355.1"/>
    </source>
</evidence>
<dbReference type="GO" id="GO:0032259">
    <property type="term" value="P:methylation"/>
    <property type="evidence" value="ECO:0007669"/>
    <property type="project" value="UniProtKB-KW"/>
</dbReference>
<dbReference type="InterPro" id="IPR029063">
    <property type="entry name" value="SAM-dependent_MTases_sf"/>
</dbReference>
<organism evidence="2 3">
    <name type="scientific">Nonomuraea diastatica</name>
    <dbReference type="NCBI Taxonomy" id="1848329"/>
    <lineage>
        <taxon>Bacteria</taxon>
        <taxon>Bacillati</taxon>
        <taxon>Actinomycetota</taxon>
        <taxon>Actinomycetes</taxon>
        <taxon>Streptosporangiales</taxon>
        <taxon>Streptosporangiaceae</taxon>
        <taxon>Nonomuraea</taxon>
    </lineage>
</organism>
<sequence length="285" mass="30950">MRDGDQATGRDEAGDGVVPPGIDPTRPSIARVYDYFLGGKDNFAVDRAVAEEALRIAPDAREAGRANRAFLRRAVEHMVTEAGIRQFLDIGSGLPTRGNVHEIAQGKAPEARVAYVDNDPIVLTHGRALLATDDATTVVAGDLRCPAEILDNPEVTELLDFSRPVGLLLVSVLHHLSDDEDPGGVMARLHRALAPGSHLAIVHFHNPGAEHPEASEIAEAAERNFNQNLGTGRWRSREEILSYFGDMELVEPGLVPLADWRTEPEDLIRQGLTRHNVLAGLGRTP</sequence>
<dbReference type="RefSeq" id="WP_132504370.1">
    <property type="nucleotide sequence ID" value="NZ_SMKP01000006.1"/>
</dbReference>
<accession>A0A4R4X523</accession>
<dbReference type="EMBL" id="SMKP01000006">
    <property type="protein sequence ID" value="TDD25355.1"/>
    <property type="molecule type" value="Genomic_DNA"/>
</dbReference>
<reference evidence="2 3" key="1">
    <citation type="submission" date="2019-03" db="EMBL/GenBank/DDBJ databases">
        <title>Draft genome sequences of novel Actinobacteria.</title>
        <authorList>
            <person name="Sahin N."/>
            <person name="Ay H."/>
            <person name="Saygin H."/>
        </authorList>
    </citation>
    <scope>NUCLEOTIDE SEQUENCE [LARGE SCALE GENOMIC DNA]</scope>
    <source>
        <strain evidence="2 3">KC712</strain>
    </source>
</reference>
<gene>
    <name evidence="2" type="ORF">E1294_03540</name>
</gene>
<name>A0A4R4X523_9ACTN</name>
<keyword evidence="3" id="KW-1185">Reference proteome</keyword>
<keyword evidence="2" id="KW-0808">Transferase</keyword>
<dbReference type="Pfam" id="PF04672">
    <property type="entry name" value="Methyltransf_19"/>
    <property type="match status" value="1"/>
</dbReference>
<comment type="caution">
    <text evidence="2">The sequence shown here is derived from an EMBL/GenBank/DDBJ whole genome shotgun (WGS) entry which is preliminary data.</text>
</comment>
<evidence type="ECO:0000313" key="3">
    <source>
        <dbReference type="Proteomes" id="UP000294543"/>
    </source>
</evidence>
<dbReference type="AlphaFoldDB" id="A0A4R4X523"/>
<feature type="compositionally biased region" description="Basic and acidic residues" evidence="1">
    <location>
        <begin position="1"/>
        <end position="13"/>
    </location>
</feature>
<dbReference type="GO" id="GO:0008168">
    <property type="term" value="F:methyltransferase activity"/>
    <property type="evidence" value="ECO:0007669"/>
    <property type="project" value="UniProtKB-KW"/>
</dbReference>
<dbReference type="Proteomes" id="UP000294543">
    <property type="component" value="Unassembled WGS sequence"/>
</dbReference>
<evidence type="ECO:0000256" key="1">
    <source>
        <dbReference type="SAM" id="MobiDB-lite"/>
    </source>
</evidence>
<dbReference type="OrthoDB" id="4073278at2"/>
<dbReference type="Gene3D" id="3.40.50.150">
    <property type="entry name" value="Vaccinia Virus protein VP39"/>
    <property type="match status" value="1"/>
</dbReference>
<dbReference type="InterPro" id="IPR006764">
    <property type="entry name" value="SAM_dep_MeTrfase_SAV2177_type"/>
</dbReference>
<dbReference type="PIRSF" id="PIRSF017393">
    <property type="entry name" value="MTase_SAV2177"/>
    <property type="match status" value="1"/>
</dbReference>
<proteinExistence type="predicted"/>
<protein>
    <submittedName>
        <fullName evidence="2">SAM-dependent methyltransferase</fullName>
    </submittedName>
</protein>
<dbReference type="SUPFAM" id="SSF53335">
    <property type="entry name" value="S-adenosyl-L-methionine-dependent methyltransferases"/>
    <property type="match status" value="1"/>
</dbReference>